<keyword evidence="10" id="KW-1185">Reference proteome</keyword>
<feature type="chain" id="PRO_5003037710" evidence="7">
    <location>
        <begin position="26"/>
        <end position="1435"/>
    </location>
</feature>
<evidence type="ECO:0000256" key="2">
    <source>
        <dbReference type="ARBA" id="ARBA00022741"/>
    </source>
</evidence>
<dbReference type="Proteomes" id="UP000006671">
    <property type="component" value="Unassembled WGS sequence"/>
</dbReference>
<evidence type="ECO:0000256" key="6">
    <source>
        <dbReference type="SAM" id="Phobius"/>
    </source>
</evidence>
<dbReference type="InterPro" id="IPR001258">
    <property type="entry name" value="NHL_repeat"/>
</dbReference>
<dbReference type="PANTHER" id="PTHR46388:SF2">
    <property type="entry name" value="NHL REPEAT-CONTAINING PROTEIN 2"/>
    <property type="match status" value="1"/>
</dbReference>
<evidence type="ECO:0000259" key="8">
    <source>
        <dbReference type="PROSITE" id="PS50011"/>
    </source>
</evidence>
<evidence type="ECO:0000256" key="3">
    <source>
        <dbReference type="ARBA" id="ARBA00022840"/>
    </source>
</evidence>
<sequence length="1435" mass="157494">MNFKSRVVMLLAVLLWCFMVGLCVGQLVSNNTSVETKSASYEISVLVEEESTTTKAVDILLEYPLQMALSNDSSFMYFIHDVKTIGKVSMNTNFYEVVYSDIGVQWAGIAVTPNNIIYYSDEYLNAIHKFQNGVSNKVVGTSITGLYNGNNLKGTLTALNRPIGLFYTEIFSSQGELYFADESNSLIRKLVIANGTVSNVAGNVVAGYSGDGGEATSASLRYPSSVYVSNSGEIYIADTFNCVIRKVSNLGIIGTVAGVGGQCGYNQDSINATESKLNFPTGITVSDSGDLYIVDKGNHRIRKVSATTGLIETIVGGGFNTGYGISGTSAQLNNPTQILLNNQNELFISDTNHHRLLKYSNGIVTLVAGYSNVEESTSPIDNVEPTIAKLKYTYGVATNSKNEVFFSDAYNHRIVKIENGVLKQVAGKGVAGFDNNIDGLLATDVSLNYPYEIAIQPSTQDLFISDTHNHRILRVDSTSGRIYRFMGSGIPGYNGEGSDLLNLQLNNPQGLSFSGDILIVSDTFNHRIRKVFNSTSSTILGTQFGGKEPPSTLVLSDIMLKFPRFALLKGTILAVADTKNYLIRDFDISTQSVYGNSQTLSTIHTPTSIVYTNANEKYYVNAFGHYVLDISIKQQKLIGTLTKGFLGDYQSGTLARMRYPHSFCLDNNGDYIIGDTLNSVIRKYSTNSTIFTTIAGFGTRRLPDRIVNDPKGKKIIVGVSLASTGDFYVTDITYNRIIKGNVAQKTFNTYAGPFLGGINMAEGSISSFKMQTPTAVFSHNDNLYVIDNSRLLKYSKDGNVKTLFSSFTIVKDFIHVDSSGKIYFMDAVQSTTTYLYVGFENNFQVYSGNGTDDTSDGIDRSLVGIYKPAGLFFHEQKSELYFSDIYRIRKFSKEGTISTIAGLKGSNGYSGENVNAASSTLLTSPKSIFVNTIGEVFFIELSRVRKISTNGTLFTIAGNGSNILSSPTMYPTNTSIGTPISLSFNSKTGVFAMIELRKRVTLMSPYCSDNFSVSSIDATICIPICFGKTEDGACGGANQGQCISPNTCSCQKNWNGTQCEINSNTSVEESTTRIILIATLVPILSILLILVLIAIIIVIAVVVLCKKKKKQSNSSIATVSDVELKNSNLSTLDISTTTGTFSDYPDEVSYFFKTSTNVRSVKSGSSSSITDAFNPLSRYSNLQKIGAGGFGSVFKCLDQNNNPRVLKAMRFNSYSELSLFMKEGLQLLNMNHPNIVKVNDLFIDQEELLFIEMDYYEKGDLSYLLKNPEFCTEEILRQIIEQMGRALDFIHNEKKLIHRDIKPSNIFIKEISNTNIQIVLADFGLARDNSTSNKSYAGTPLYCSPELGLGSNYGPETDIYSLGVTLYQLISKDVSTSISHYFLTKNEEQVEEILKNQMNTGSGNKYSAELITQITEMVRRDPSKRPKPQDFCNHK</sequence>
<keyword evidence="6" id="KW-0812">Transmembrane</keyword>
<accession>D2VNU7</accession>
<keyword evidence="3 5" id="KW-0067">ATP-binding</keyword>
<dbReference type="CDD" id="cd14014">
    <property type="entry name" value="STKc_PknB_like"/>
    <property type="match status" value="1"/>
</dbReference>
<dbReference type="OrthoDB" id="10252171at2759"/>
<dbReference type="InParanoid" id="D2VNU7"/>
<dbReference type="InterPro" id="IPR056822">
    <property type="entry name" value="TEN_NHL"/>
</dbReference>
<proteinExistence type="predicted"/>
<protein>
    <submittedName>
        <fullName evidence="9">Predicted protein</fullName>
    </submittedName>
</protein>
<dbReference type="Gene3D" id="2.10.25.10">
    <property type="entry name" value="Laminin"/>
    <property type="match status" value="1"/>
</dbReference>
<keyword evidence="7" id="KW-0732">Signal</keyword>
<dbReference type="PANTHER" id="PTHR46388">
    <property type="entry name" value="NHL REPEAT-CONTAINING PROTEIN 2"/>
    <property type="match status" value="1"/>
</dbReference>
<dbReference type="PROSITE" id="PS51125">
    <property type="entry name" value="NHL"/>
    <property type="match status" value="1"/>
</dbReference>
<evidence type="ECO:0000256" key="1">
    <source>
        <dbReference type="ARBA" id="ARBA00022737"/>
    </source>
</evidence>
<feature type="binding site" evidence="5">
    <location>
        <position position="1207"/>
    </location>
    <ligand>
        <name>ATP</name>
        <dbReference type="ChEBI" id="CHEBI:30616"/>
    </ligand>
</feature>
<dbReference type="Gene3D" id="1.10.510.10">
    <property type="entry name" value="Transferase(Phosphotransferase) domain 1"/>
    <property type="match status" value="1"/>
</dbReference>
<keyword evidence="6" id="KW-1133">Transmembrane helix</keyword>
<keyword evidence="2 5" id="KW-0547">Nucleotide-binding</keyword>
<dbReference type="PROSITE" id="PS50011">
    <property type="entry name" value="PROTEIN_KINASE_DOM"/>
    <property type="match status" value="1"/>
</dbReference>
<dbReference type="SUPFAM" id="SSF63829">
    <property type="entry name" value="Calcium-dependent phosphotriesterase"/>
    <property type="match status" value="1"/>
</dbReference>
<feature type="domain" description="Protein kinase" evidence="8">
    <location>
        <begin position="1179"/>
        <end position="1435"/>
    </location>
</feature>
<gene>
    <name evidence="9" type="ORF">NAEGRDRAFT_70624</name>
</gene>
<dbReference type="InterPro" id="IPR011009">
    <property type="entry name" value="Kinase-like_dom_sf"/>
</dbReference>
<dbReference type="Gene3D" id="2.120.10.30">
    <property type="entry name" value="TolB, C-terminal domain"/>
    <property type="match status" value="6"/>
</dbReference>
<dbReference type="PROSITE" id="PS00107">
    <property type="entry name" value="PROTEIN_KINASE_ATP"/>
    <property type="match status" value="1"/>
</dbReference>
<dbReference type="RefSeq" id="XP_002674300.1">
    <property type="nucleotide sequence ID" value="XM_002674254.1"/>
</dbReference>
<dbReference type="SUPFAM" id="SSF56112">
    <property type="entry name" value="Protein kinase-like (PK-like)"/>
    <property type="match status" value="1"/>
</dbReference>
<feature type="repeat" description="NHL" evidence="4">
    <location>
        <begin position="264"/>
        <end position="307"/>
    </location>
</feature>
<dbReference type="GO" id="GO:0005524">
    <property type="term" value="F:ATP binding"/>
    <property type="evidence" value="ECO:0007669"/>
    <property type="project" value="UniProtKB-UniRule"/>
</dbReference>
<keyword evidence="1" id="KW-0677">Repeat</keyword>
<dbReference type="EMBL" id="GG738885">
    <property type="protein sequence ID" value="EFC41556.1"/>
    <property type="molecule type" value="Genomic_DNA"/>
</dbReference>
<organism evidence="10">
    <name type="scientific">Naegleria gruberi</name>
    <name type="common">Amoeba</name>
    <dbReference type="NCBI Taxonomy" id="5762"/>
    <lineage>
        <taxon>Eukaryota</taxon>
        <taxon>Discoba</taxon>
        <taxon>Heterolobosea</taxon>
        <taxon>Tetramitia</taxon>
        <taxon>Eutetramitia</taxon>
        <taxon>Vahlkampfiidae</taxon>
        <taxon>Naegleria</taxon>
    </lineage>
</organism>
<evidence type="ECO:0000313" key="10">
    <source>
        <dbReference type="Proteomes" id="UP000006671"/>
    </source>
</evidence>
<dbReference type="InterPro" id="IPR011042">
    <property type="entry name" value="6-blade_b-propeller_TolB-like"/>
</dbReference>
<evidence type="ECO:0000256" key="5">
    <source>
        <dbReference type="PROSITE-ProRule" id="PRU10141"/>
    </source>
</evidence>
<dbReference type="KEGG" id="ngr:NAEGRDRAFT_70624"/>
<evidence type="ECO:0000313" key="9">
    <source>
        <dbReference type="EMBL" id="EFC41556.1"/>
    </source>
</evidence>
<dbReference type="Pfam" id="PF00069">
    <property type="entry name" value="Pkinase"/>
    <property type="match status" value="1"/>
</dbReference>
<dbReference type="VEuPathDB" id="AmoebaDB:NAEGRDRAFT_70624"/>
<dbReference type="InterPro" id="IPR017441">
    <property type="entry name" value="Protein_kinase_ATP_BS"/>
</dbReference>
<dbReference type="InterPro" id="IPR008271">
    <property type="entry name" value="Ser/Thr_kinase_AS"/>
</dbReference>
<evidence type="ECO:0000256" key="7">
    <source>
        <dbReference type="SAM" id="SignalP"/>
    </source>
</evidence>
<dbReference type="SMART" id="SM00220">
    <property type="entry name" value="S_TKc"/>
    <property type="match status" value="1"/>
</dbReference>
<dbReference type="Pfam" id="PF25021">
    <property type="entry name" value="TEN_NHL"/>
    <property type="match status" value="1"/>
</dbReference>
<feature type="signal peptide" evidence="7">
    <location>
        <begin position="1"/>
        <end position="25"/>
    </location>
</feature>
<feature type="transmembrane region" description="Helical" evidence="6">
    <location>
        <begin position="1074"/>
        <end position="1105"/>
    </location>
</feature>
<dbReference type="SUPFAM" id="SSF101898">
    <property type="entry name" value="NHL repeat"/>
    <property type="match status" value="2"/>
</dbReference>
<dbReference type="InterPro" id="IPR000719">
    <property type="entry name" value="Prot_kinase_dom"/>
</dbReference>
<dbReference type="PROSITE" id="PS00108">
    <property type="entry name" value="PROTEIN_KINASE_ST"/>
    <property type="match status" value="1"/>
</dbReference>
<dbReference type="SUPFAM" id="SSF63825">
    <property type="entry name" value="YWTD domain"/>
    <property type="match status" value="1"/>
</dbReference>
<reference evidence="9 10" key="1">
    <citation type="journal article" date="2010" name="Cell">
        <title>The genome of Naegleria gruberi illuminates early eukaryotic versatility.</title>
        <authorList>
            <person name="Fritz-Laylin L.K."/>
            <person name="Prochnik S.E."/>
            <person name="Ginger M.L."/>
            <person name="Dacks J.B."/>
            <person name="Carpenter M.L."/>
            <person name="Field M.C."/>
            <person name="Kuo A."/>
            <person name="Paredez A."/>
            <person name="Chapman J."/>
            <person name="Pham J."/>
            <person name="Shu S."/>
            <person name="Neupane R."/>
            <person name="Cipriano M."/>
            <person name="Mancuso J."/>
            <person name="Tu H."/>
            <person name="Salamov A."/>
            <person name="Lindquist E."/>
            <person name="Shapiro H."/>
            <person name="Lucas S."/>
            <person name="Grigoriev I.V."/>
            <person name="Cande W.Z."/>
            <person name="Fulton C."/>
            <person name="Rokhsar D.S."/>
            <person name="Dawson S.C."/>
        </authorList>
    </citation>
    <scope>NUCLEOTIDE SEQUENCE [LARGE SCALE GENOMIC DNA]</scope>
    <source>
        <strain evidence="9 10">NEG-M</strain>
    </source>
</reference>
<dbReference type="GeneID" id="8862461"/>
<dbReference type="Pfam" id="PF01436">
    <property type="entry name" value="NHL"/>
    <property type="match status" value="1"/>
</dbReference>
<evidence type="ECO:0000256" key="4">
    <source>
        <dbReference type="PROSITE-ProRule" id="PRU00504"/>
    </source>
</evidence>
<dbReference type="eggNOG" id="KOG0589">
    <property type="taxonomic scope" value="Eukaryota"/>
</dbReference>
<dbReference type="GO" id="GO:0004672">
    <property type="term" value="F:protein kinase activity"/>
    <property type="evidence" value="ECO:0007669"/>
    <property type="project" value="InterPro"/>
</dbReference>
<keyword evidence="6" id="KW-0472">Membrane</keyword>
<name>D2VNU7_NAEGR</name>